<feature type="non-terminal residue" evidence="2">
    <location>
        <position position="1"/>
    </location>
</feature>
<dbReference type="HOGENOM" id="CLU_002639_8_3_1"/>
<proteinExistence type="predicted"/>
<dbReference type="OrthoDB" id="5125733at2759"/>
<gene>
    <name evidence="2" type="ORF">OIDMADRAFT_116581</name>
</gene>
<evidence type="ECO:0000259" key="1">
    <source>
        <dbReference type="Pfam" id="PF06985"/>
    </source>
</evidence>
<dbReference type="AlphaFoldDB" id="A0A0C3HA86"/>
<accession>A0A0C3HA86</accession>
<reference evidence="3" key="2">
    <citation type="submission" date="2015-01" db="EMBL/GenBank/DDBJ databases">
        <title>Evolutionary Origins and Diversification of the Mycorrhizal Mutualists.</title>
        <authorList>
            <consortium name="DOE Joint Genome Institute"/>
            <consortium name="Mycorrhizal Genomics Consortium"/>
            <person name="Kohler A."/>
            <person name="Kuo A."/>
            <person name="Nagy L.G."/>
            <person name="Floudas D."/>
            <person name="Copeland A."/>
            <person name="Barry K.W."/>
            <person name="Cichocki N."/>
            <person name="Veneault-Fourrey C."/>
            <person name="LaButti K."/>
            <person name="Lindquist E.A."/>
            <person name="Lipzen A."/>
            <person name="Lundell T."/>
            <person name="Morin E."/>
            <person name="Murat C."/>
            <person name="Riley R."/>
            <person name="Ohm R."/>
            <person name="Sun H."/>
            <person name="Tunlid A."/>
            <person name="Henrissat B."/>
            <person name="Grigoriev I.V."/>
            <person name="Hibbett D.S."/>
            <person name="Martin F."/>
        </authorList>
    </citation>
    <scope>NUCLEOTIDE SEQUENCE [LARGE SCALE GENOMIC DNA]</scope>
    <source>
        <strain evidence="3">Zn</strain>
    </source>
</reference>
<name>A0A0C3HA86_OIDMZ</name>
<sequence length="486" mass="54898">LEECQSDAHTSCPPNSYPELPRRVLDIGGDNDSLIKIHENLGAEMGRYVALSCCWGPDASKWLMIRKATLDEHISLGLPSKLPKTLEDAVTVCRKLEIRFLWVDALCILQDDPTDIFEQISAMGSIYKNSTLTIAAAGSSAVSDGFLANQKPIKPLASLPFYTGAESPPGTIFVRGRQPINGTVEPWFSRGWTLQELILSPRVILFDSYQIAIKCQAINFKPVMPIWLKTDYGEFDVRNALFDVYNNTGNPSESKLRELQSNLWQGLVMEYSKRNLSYMKDRLPALAGIASELRNIWKDEYIAGFWKRTLIFDLLWYRPKDAVHTVNSNSCSPTWSWSTVPYPVSFFDGVTFYAEILDSEIQLVSTSTPFGQVQNGTICIEARLLEKPLPCIHEYFWDFPETKPEPSSVSLLYISKLAVEGKHNTQLLFSNSDIRKAVSNSYRHCFLAIEKSKEERYRRVGCATINNGRGITEELLLIPTKIIVIE</sequence>
<dbReference type="PANTHER" id="PTHR33112:SF16">
    <property type="entry name" value="HETEROKARYON INCOMPATIBILITY DOMAIN-CONTAINING PROTEIN"/>
    <property type="match status" value="1"/>
</dbReference>
<evidence type="ECO:0000313" key="3">
    <source>
        <dbReference type="Proteomes" id="UP000054321"/>
    </source>
</evidence>
<dbReference type="PANTHER" id="PTHR33112">
    <property type="entry name" value="DOMAIN PROTEIN, PUTATIVE-RELATED"/>
    <property type="match status" value="1"/>
</dbReference>
<dbReference type="Pfam" id="PF06985">
    <property type="entry name" value="HET"/>
    <property type="match status" value="1"/>
</dbReference>
<reference evidence="2 3" key="1">
    <citation type="submission" date="2014-04" db="EMBL/GenBank/DDBJ databases">
        <authorList>
            <consortium name="DOE Joint Genome Institute"/>
            <person name="Kuo A."/>
            <person name="Martino E."/>
            <person name="Perotto S."/>
            <person name="Kohler A."/>
            <person name="Nagy L.G."/>
            <person name="Floudas D."/>
            <person name="Copeland A."/>
            <person name="Barry K.W."/>
            <person name="Cichocki N."/>
            <person name="Veneault-Fourrey C."/>
            <person name="LaButti K."/>
            <person name="Lindquist E.A."/>
            <person name="Lipzen A."/>
            <person name="Lundell T."/>
            <person name="Morin E."/>
            <person name="Murat C."/>
            <person name="Sun H."/>
            <person name="Tunlid A."/>
            <person name="Henrissat B."/>
            <person name="Grigoriev I.V."/>
            <person name="Hibbett D.S."/>
            <person name="Martin F."/>
            <person name="Nordberg H.P."/>
            <person name="Cantor M.N."/>
            <person name="Hua S.X."/>
        </authorList>
    </citation>
    <scope>NUCLEOTIDE SEQUENCE [LARGE SCALE GENOMIC DNA]</scope>
    <source>
        <strain evidence="2 3">Zn</strain>
    </source>
</reference>
<dbReference type="InterPro" id="IPR010730">
    <property type="entry name" value="HET"/>
</dbReference>
<evidence type="ECO:0000313" key="2">
    <source>
        <dbReference type="EMBL" id="KIN05151.1"/>
    </source>
</evidence>
<dbReference type="STRING" id="913774.A0A0C3HA86"/>
<dbReference type="InParanoid" id="A0A0C3HA86"/>
<dbReference type="Proteomes" id="UP000054321">
    <property type="component" value="Unassembled WGS sequence"/>
</dbReference>
<keyword evidence="3" id="KW-1185">Reference proteome</keyword>
<organism evidence="2 3">
    <name type="scientific">Oidiodendron maius (strain Zn)</name>
    <dbReference type="NCBI Taxonomy" id="913774"/>
    <lineage>
        <taxon>Eukaryota</taxon>
        <taxon>Fungi</taxon>
        <taxon>Dikarya</taxon>
        <taxon>Ascomycota</taxon>
        <taxon>Pezizomycotina</taxon>
        <taxon>Leotiomycetes</taxon>
        <taxon>Leotiomycetes incertae sedis</taxon>
        <taxon>Myxotrichaceae</taxon>
        <taxon>Oidiodendron</taxon>
    </lineage>
</organism>
<protein>
    <recommendedName>
        <fullName evidence="1">Heterokaryon incompatibility domain-containing protein</fullName>
    </recommendedName>
</protein>
<feature type="domain" description="Heterokaryon incompatibility" evidence="1">
    <location>
        <begin position="48"/>
        <end position="196"/>
    </location>
</feature>
<dbReference type="EMBL" id="KN832872">
    <property type="protein sequence ID" value="KIN05151.1"/>
    <property type="molecule type" value="Genomic_DNA"/>
</dbReference>